<keyword evidence="2" id="KW-1185">Reference proteome</keyword>
<reference evidence="1 2" key="1">
    <citation type="submission" date="2024-04" db="EMBL/GenBank/DDBJ databases">
        <title>Novel species of the genus Ideonella isolated from streams.</title>
        <authorList>
            <person name="Lu H."/>
        </authorList>
    </citation>
    <scope>NUCLEOTIDE SEQUENCE [LARGE SCALE GENOMIC DNA]</scope>
    <source>
        <strain evidence="1 2">DXS22W</strain>
    </source>
</reference>
<protein>
    <submittedName>
        <fullName evidence="1">Uncharacterized protein</fullName>
    </submittedName>
</protein>
<evidence type="ECO:0000313" key="2">
    <source>
        <dbReference type="Proteomes" id="UP001365405"/>
    </source>
</evidence>
<evidence type="ECO:0000313" key="1">
    <source>
        <dbReference type="EMBL" id="MEK8052208.1"/>
    </source>
</evidence>
<organism evidence="1 2">
    <name type="scientific">Pseudaquabacterium inlustre</name>
    <dbReference type="NCBI Taxonomy" id="2984192"/>
    <lineage>
        <taxon>Bacteria</taxon>
        <taxon>Pseudomonadati</taxon>
        <taxon>Pseudomonadota</taxon>
        <taxon>Betaproteobacteria</taxon>
        <taxon>Burkholderiales</taxon>
        <taxon>Sphaerotilaceae</taxon>
        <taxon>Pseudaquabacterium</taxon>
    </lineage>
</organism>
<proteinExistence type="predicted"/>
<gene>
    <name evidence="1" type="ORF">AACH10_18295</name>
</gene>
<name>A0ABU9CK70_9BURK</name>
<accession>A0ABU9CK70</accession>
<dbReference type="EMBL" id="JBBUTH010000009">
    <property type="protein sequence ID" value="MEK8052208.1"/>
    <property type="molecule type" value="Genomic_DNA"/>
</dbReference>
<sequence>MNAGDGPAPDAPGTRAAEVLIGREAWVQALRTALTALPALAPAPREVLLWGSDFGEWPLDEPAVHAALSLWLREPGRRLVLIGHDFDATARRHPRLTRWRRDWSHRIEAWRPTQPVQGEPMGLLLCGERCWQLLDNVHWRTRIVSDAPMLRAWREQSDACLQRCEPCWPPTTLGL</sequence>
<dbReference type="RefSeq" id="WP_341411925.1">
    <property type="nucleotide sequence ID" value="NZ_JBBUTH010000009.1"/>
</dbReference>
<comment type="caution">
    <text evidence="1">The sequence shown here is derived from an EMBL/GenBank/DDBJ whole genome shotgun (WGS) entry which is preliminary data.</text>
</comment>
<dbReference type="Proteomes" id="UP001365405">
    <property type="component" value="Unassembled WGS sequence"/>
</dbReference>